<keyword evidence="2" id="KW-1185">Reference proteome</keyword>
<dbReference type="EMBL" id="STFF01000009">
    <property type="protein sequence ID" value="THU33599.1"/>
    <property type="molecule type" value="Genomic_DNA"/>
</dbReference>
<evidence type="ECO:0000313" key="2">
    <source>
        <dbReference type="Proteomes" id="UP000306918"/>
    </source>
</evidence>
<evidence type="ECO:0000313" key="1">
    <source>
        <dbReference type="EMBL" id="THU33599.1"/>
    </source>
</evidence>
<accession>A0A4S8HHD6</accession>
<sequence>MWLESSIETDYLLGFSNAEQKDILEIVHAHSENFKKKWNECFGK</sequence>
<comment type="caution">
    <text evidence="1">The sequence shown here is derived from an EMBL/GenBank/DDBJ whole genome shotgun (WGS) entry which is preliminary data.</text>
</comment>
<dbReference type="Proteomes" id="UP000306918">
    <property type="component" value="Unassembled WGS sequence"/>
</dbReference>
<organism evidence="1 2">
    <name type="scientific">Niastella caeni</name>
    <dbReference type="NCBI Taxonomy" id="2569763"/>
    <lineage>
        <taxon>Bacteria</taxon>
        <taxon>Pseudomonadati</taxon>
        <taxon>Bacteroidota</taxon>
        <taxon>Chitinophagia</taxon>
        <taxon>Chitinophagales</taxon>
        <taxon>Chitinophagaceae</taxon>
        <taxon>Niastella</taxon>
    </lineage>
</organism>
<dbReference type="AlphaFoldDB" id="A0A4S8HHD6"/>
<gene>
    <name evidence="1" type="ORF">FAM09_25935</name>
</gene>
<reference evidence="1 2" key="1">
    <citation type="submission" date="2019-04" db="EMBL/GenBank/DDBJ databases">
        <title>Niastella caeni sp. nov., isolated from activated sludge.</title>
        <authorList>
            <person name="Sheng M."/>
        </authorList>
    </citation>
    <scope>NUCLEOTIDE SEQUENCE [LARGE SCALE GENOMIC DNA]</scope>
    <source>
        <strain evidence="1 2">HX-2-15</strain>
    </source>
</reference>
<dbReference type="OrthoDB" id="122670at2"/>
<name>A0A4S8HHD6_9BACT</name>
<protein>
    <submittedName>
        <fullName evidence="1">DUF4160 domain-containing protein</fullName>
    </submittedName>
</protein>
<proteinExistence type="predicted"/>